<dbReference type="AlphaFoldDB" id="F6ENH9"/>
<protein>
    <submittedName>
        <fullName evidence="2">Uncharacterized protein</fullName>
    </submittedName>
</protein>
<evidence type="ECO:0000256" key="1">
    <source>
        <dbReference type="SAM" id="MobiDB-lite"/>
    </source>
</evidence>
<name>F6ENH9_HOYSD</name>
<feature type="region of interest" description="Disordered" evidence="1">
    <location>
        <begin position="17"/>
        <end position="43"/>
    </location>
</feature>
<gene>
    <name evidence="2" type="ordered locus">AS9A_3203</name>
</gene>
<keyword evidence="3" id="KW-1185">Reference proteome</keyword>
<dbReference type="KEGG" id="asd:AS9A_3203"/>
<reference evidence="2 3" key="1">
    <citation type="journal article" date="2011" name="J. Bacteriol.">
        <title>Complete genome sequence of Amycolicicoccus subflavus DQS3-9A1T, an actinomycete isolated from crude oil-polluted soil.</title>
        <authorList>
            <person name="Cai M."/>
            <person name="Chen W.M."/>
            <person name="Nie Y."/>
            <person name="Chi C.Q."/>
            <person name="Wang Y.N."/>
            <person name="Tang Y.Q."/>
            <person name="Li G.Y."/>
            <person name="Wu X.L."/>
        </authorList>
    </citation>
    <scope>NUCLEOTIDE SEQUENCE [LARGE SCALE GENOMIC DNA]</scope>
    <source>
        <strain evidence="3">DSM 45089 / DQS3-9A1</strain>
    </source>
</reference>
<dbReference type="STRING" id="443218.AS9A_3203"/>
<dbReference type="HOGENOM" id="CLU_3228747_0_0_11"/>
<organism evidence="2 3">
    <name type="scientific">Hoyosella subflava (strain DSM 45089 / JCM 17490 / NBRC 109087 / DQS3-9A1)</name>
    <name type="common">Amycolicicoccus subflavus</name>
    <dbReference type="NCBI Taxonomy" id="443218"/>
    <lineage>
        <taxon>Bacteria</taxon>
        <taxon>Bacillati</taxon>
        <taxon>Actinomycetota</taxon>
        <taxon>Actinomycetes</taxon>
        <taxon>Mycobacteriales</taxon>
        <taxon>Hoyosellaceae</taxon>
        <taxon>Hoyosella</taxon>
    </lineage>
</organism>
<proteinExistence type="predicted"/>
<evidence type="ECO:0000313" key="2">
    <source>
        <dbReference type="EMBL" id="AEF41648.1"/>
    </source>
</evidence>
<sequence length="43" mass="4347">MSALTTAVAVVVLMVANSDSSDSRHGPGSTASLSRPDSRKVST</sequence>
<evidence type="ECO:0000313" key="3">
    <source>
        <dbReference type="Proteomes" id="UP000009235"/>
    </source>
</evidence>
<accession>F6ENH9</accession>
<dbReference type="EMBL" id="CP002786">
    <property type="protein sequence ID" value="AEF41648.1"/>
    <property type="molecule type" value="Genomic_DNA"/>
</dbReference>
<dbReference type="Proteomes" id="UP000009235">
    <property type="component" value="Chromosome"/>
</dbReference>